<evidence type="ECO:0000256" key="2">
    <source>
        <dbReference type="ARBA" id="ARBA00004443"/>
    </source>
</evidence>
<keyword evidence="4" id="KW-0813">Transport</keyword>
<dbReference type="AlphaFoldDB" id="A0A2B7XP60"/>
<keyword evidence="9" id="KW-0472">Membrane</keyword>
<evidence type="ECO:0000313" key="12">
    <source>
        <dbReference type="Proteomes" id="UP000224634"/>
    </source>
</evidence>
<dbReference type="SUPFAM" id="SSF52833">
    <property type="entry name" value="Thioredoxin-like"/>
    <property type="match status" value="1"/>
</dbReference>
<dbReference type="GO" id="GO:0005743">
    <property type="term" value="C:mitochondrial inner membrane"/>
    <property type="evidence" value="ECO:0007669"/>
    <property type="project" value="UniProtKB-SubCell"/>
</dbReference>
<keyword evidence="5" id="KW-0679">Respiratory chain</keyword>
<dbReference type="OrthoDB" id="10250268at2759"/>
<evidence type="ECO:0000256" key="9">
    <source>
        <dbReference type="ARBA" id="ARBA00023136"/>
    </source>
</evidence>
<protein>
    <recommendedName>
        <fullName evidence="10">Ribosomal protein/NADH dehydrogenase domain-containing protein</fullName>
    </recommendedName>
</protein>
<evidence type="ECO:0000256" key="3">
    <source>
        <dbReference type="ARBA" id="ARBA00008939"/>
    </source>
</evidence>
<keyword evidence="6" id="KW-0999">Mitochondrion inner membrane</keyword>
<evidence type="ECO:0000256" key="7">
    <source>
        <dbReference type="ARBA" id="ARBA00022982"/>
    </source>
</evidence>
<evidence type="ECO:0000313" key="11">
    <source>
        <dbReference type="EMBL" id="PGH10551.1"/>
    </source>
</evidence>
<dbReference type="InterPro" id="IPR007741">
    <property type="entry name" value="Ribosomal_mL43/mS25/NADH_DH"/>
</dbReference>
<dbReference type="InterPro" id="IPR016464">
    <property type="entry name" value="NADH_Ub_cplx-1_asu_su-2"/>
</dbReference>
<comment type="caution">
    <text evidence="11">The sequence shown here is derived from an EMBL/GenBank/DDBJ whole genome shotgun (WGS) entry which is preliminary data.</text>
</comment>
<dbReference type="STRING" id="1447883.A0A2B7XP60"/>
<keyword evidence="12" id="KW-1185">Reference proteome</keyword>
<evidence type="ECO:0000256" key="5">
    <source>
        <dbReference type="ARBA" id="ARBA00022660"/>
    </source>
</evidence>
<proteinExistence type="inferred from homology"/>
<comment type="subcellular location">
    <subcellularLocation>
        <location evidence="2">Mitochondrion inner membrane</location>
        <topology evidence="2">Peripheral membrane protein</topology>
        <orientation evidence="2">Matrix side</orientation>
    </subcellularLocation>
</comment>
<keyword evidence="8" id="KW-0496">Mitochondrion</keyword>
<evidence type="ECO:0000256" key="1">
    <source>
        <dbReference type="ARBA" id="ARBA00003195"/>
    </source>
</evidence>
<feature type="domain" description="Ribosomal protein/NADH dehydrogenase" evidence="10">
    <location>
        <begin position="20"/>
        <end position="93"/>
    </location>
</feature>
<reference evidence="11 12" key="1">
    <citation type="submission" date="2017-10" db="EMBL/GenBank/DDBJ databases">
        <title>Comparative genomics in systemic dimorphic fungi from Ajellomycetaceae.</title>
        <authorList>
            <person name="Munoz J.F."/>
            <person name="Mcewen J.G."/>
            <person name="Clay O.K."/>
            <person name="Cuomo C.A."/>
        </authorList>
    </citation>
    <scope>NUCLEOTIDE SEQUENCE [LARGE SCALE GENOMIC DNA]</scope>
    <source>
        <strain evidence="11 12">UAMH7299</strain>
    </source>
</reference>
<evidence type="ECO:0000256" key="4">
    <source>
        <dbReference type="ARBA" id="ARBA00022448"/>
    </source>
</evidence>
<sequence>MSARYAFSKSLKEVRFLFCHTSSHSDATRVFLKRAYPTMKRNNPFTPVLMREALDIEPRVFARYEFGKERQESLAGLTQKEIEAKVTDLVKAAS</sequence>
<dbReference type="Gene3D" id="3.40.30.10">
    <property type="entry name" value="Glutaredoxin"/>
    <property type="match status" value="1"/>
</dbReference>
<dbReference type="PANTHER" id="PTHR12878:SF0">
    <property type="entry name" value="NADH DEHYDROGENASE [UBIQUINONE] 1 ALPHA SUBCOMPLEX SUBUNIT 2"/>
    <property type="match status" value="1"/>
</dbReference>
<organism evidence="11 12">
    <name type="scientific">Polytolypa hystricis (strain UAMH7299)</name>
    <dbReference type="NCBI Taxonomy" id="1447883"/>
    <lineage>
        <taxon>Eukaryota</taxon>
        <taxon>Fungi</taxon>
        <taxon>Dikarya</taxon>
        <taxon>Ascomycota</taxon>
        <taxon>Pezizomycotina</taxon>
        <taxon>Eurotiomycetes</taxon>
        <taxon>Eurotiomycetidae</taxon>
        <taxon>Onygenales</taxon>
        <taxon>Onygenales incertae sedis</taxon>
        <taxon>Polytolypa</taxon>
    </lineage>
</organism>
<evidence type="ECO:0000256" key="8">
    <source>
        <dbReference type="ARBA" id="ARBA00023128"/>
    </source>
</evidence>
<evidence type="ECO:0000256" key="6">
    <source>
        <dbReference type="ARBA" id="ARBA00022792"/>
    </source>
</evidence>
<comment type="function">
    <text evidence="1">Accessory subunit of the mitochondrial membrane respiratory chain NADH dehydrogenase (Complex I), that is believed not to be involved in catalysis. Complex I functions in the transfer of electrons from NADH to the respiratory chain. The immediate electron acceptor for the enzyme is believed to be ubiquinone.</text>
</comment>
<name>A0A2B7XP60_POLH7</name>
<keyword evidence="7" id="KW-0249">Electron transport</keyword>
<dbReference type="Pfam" id="PF05047">
    <property type="entry name" value="L51_S25_CI-B8"/>
    <property type="match status" value="1"/>
</dbReference>
<dbReference type="EMBL" id="PDNA01000145">
    <property type="protein sequence ID" value="PGH10551.1"/>
    <property type="molecule type" value="Genomic_DNA"/>
</dbReference>
<dbReference type="SMART" id="SM00916">
    <property type="entry name" value="L51_S25_CI-B8"/>
    <property type="match status" value="1"/>
</dbReference>
<comment type="similarity">
    <text evidence="3">Belongs to the complex I NDUFA2 subunit family.</text>
</comment>
<gene>
    <name evidence="11" type="ORF">AJ80_07497</name>
</gene>
<dbReference type="PANTHER" id="PTHR12878">
    <property type="entry name" value="NADH-UBIQUINONE OXIDOREDUCTASE B8 SUBUNIT"/>
    <property type="match status" value="1"/>
</dbReference>
<evidence type="ECO:0000259" key="10">
    <source>
        <dbReference type="SMART" id="SM00916"/>
    </source>
</evidence>
<dbReference type="InterPro" id="IPR036249">
    <property type="entry name" value="Thioredoxin-like_sf"/>
</dbReference>
<accession>A0A2B7XP60</accession>
<dbReference type="Proteomes" id="UP000224634">
    <property type="component" value="Unassembled WGS sequence"/>
</dbReference>
<dbReference type="PIRSF" id="PIRSF005822">
    <property type="entry name" value="NDUA2"/>
    <property type="match status" value="1"/>
</dbReference>